<dbReference type="GO" id="GO:0016705">
    <property type="term" value="F:oxidoreductase activity, acting on paired donors, with incorporation or reduction of molecular oxygen"/>
    <property type="evidence" value="ECO:0007669"/>
    <property type="project" value="InterPro"/>
</dbReference>
<comment type="caution">
    <text evidence="2">The sequence shown here is derived from an EMBL/GenBank/DDBJ whole genome shotgun (WGS) entry which is preliminary data.</text>
</comment>
<dbReference type="GO" id="GO:0004497">
    <property type="term" value="F:monooxygenase activity"/>
    <property type="evidence" value="ECO:0007669"/>
    <property type="project" value="InterPro"/>
</dbReference>
<protein>
    <submittedName>
        <fullName evidence="2">Uncharacterized protein</fullName>
    </submittedName>
</protein>
<dbReference type="Gene3D" id="1.10.630.10">
    <property type="entry name" value="Cytochrome P450"/>
    <property type="match status" value="1"/>
</dbReference>
<dbReference type="SUPFAM" id="SSF48264">
    <property type="entry name" value="Cytochrome P450"/>
    <property type="match status" value="1"/>
</dbReference>
<dbReference type="EMBL" id="CAJOAZ010007249">
    <property type="protein sequence ID" value="CAF4158053.1"/>
    <property type="molecule type" value="Genomic_DNA"/>
</dbReference>
<evidence type="ECO:0000313" key="3">
    <source>
        <dbReference type="Proteomes" id="UP000663844"/>
    </source>
</evidence>
<dbReference type="GO" id="GO:0020037">
    <property type="term" value="F:heme binding"/>
    <property type="evidence" value="ECO:0007669"/>
    <property type="project" value="InterPro"/>
</dbReference>
<dbReference type="GO" id="GO:0005506">
    <property type="term" value="F:iron ion binding"/>
    <property type="evidence" value="ECO:0007669"/>
    <property type="project" value="InterPro"/>
</dbReference>
<feature type="non-terminal residue" evidence="2">
    <location>
        <position position="1"/>
    </location>
</feature>
<proteinExistence type="inferred from homology"/>
<sequence>DELNSLVYLECVTKEILQYAPIMGAISREAARDGIPIRKGDTVIITTYNLHRDPR</sequence>
<comment type="similarity">
    <text evidence="1">Belongs to the cytochrome P450 family.</text>
</comment>
<dbReference type="InterPro" id="IPR001128">
    <property type="entry name" value="Cyt_P450"/>
</dbReference>
<dbReference type="Proteomes" id="UP000663844">
    <property type="component" value="Unassembled WGS sequence"/>
</dbReference>
<evidence type="ECO:0000313" key="2">
    <source>
        <dbReference type="EMBL" id="CAF4158053.1"/>
    </source>
</evidence>
<reference evidence="2" key="1">
    <citation type="submission" date="2021-02" db="EMBL/GenBank/DDBJ databases">
        <authorList>
            <person name="Nowell W R."/>
        </authorList>
    </citation>
    <scope>NUCLEOTIDE SEQUENCE</scope>
</reference>
<name>A0A819YDW5_9BILA</name>
<evidence type="ECO:0000256" key="1">
    <source>
        <dbReference type="ARBA" id="ARBA00010617"/>
    </source>
</evidence>
<accession>A0A819YDW5</accession>
<dbReference type="InterPro" id="IPR036396">
    <property type="entry name" value="Cyt_P450_sf"/>
</dbReference>
<dbReference type="Pfam" id="PF00067">
    <property type="entry name" value="p450"/>
    <property type="match status" value="1"/>
</dbReference>
<gene>
    <name evidence="2" type="ORF">OXD698_LOCUS38451</name>
</gene>
<organism evidence="2 3">
    <name type="scientific">Adineta steineri</name>
    <dbReference type="NCBI Taxonomy" id="433720"/>
    <lineage>
        <taxon>Eukaryota</taxon>
        <taxon>Metazoa</taxon>
        <taxon>Spiralia</taxon>
        <taxon>Gnathifera</taxon>
        <taxon>Rotifera</taxon>
        <taxon>Eurotatoria</taxon>
        <taxon>Bdelloidea</taxon>
        <taxon>Adinetida</taxon>
        <taxon>Adinetidae</taxon>
        <taxon>Adineta</taxon>
    </lineage>
</organism>
<dbReference type="AlphaFoldDB" id="A0A819YDW5"/>